<sequence>MALLTLLARQREDKPFAEALNNKAIGEMTPADIALFQSCIVLLSRSELAALKSYSRFTHYHANSTSGELPTPTCLVWTNDESRGINDLMLRILT</sequence>
<name>A0A0B7N6N7_9FUNG</name>
<dbReference type="EMBL" id="LN729172">
    <property type="protein sequence ID" value="CEP13077.1"/>
    <property type="molecule type" value="Genomic_DNA"/>
</dbReference>
<reference evidence="1 2" key="1">
    <citation type="submission" date="2014-09" db="EMBL/GenBank/DDBJ databases">
        <authorList>
            <person name="Ellenberger Sabrina"/>
        </authorList>
    </citation>
    <scope>NUCLEOTIDE SEQUENCE [LARGE SCALE GENOMIC DNA]</scope>
    <source>
        <strain evidence="1 2">CBS 412.66</strain>
    </source>
</reference>
<dbReference type="Proteomes" id="UP000054107">
    <property type="component" value="Unassembled WGS sequence"/>
</dbReference>
<accession>A0A0B7N6N7</accession>
<gene>
    <name evidence="1" type="primary">PARPA_07117.1 scaffold 26233</name>
</gene>
<evidence type="ECO:0000313" key="1">
    <source>
        <dbReference type="EMBL" id="CEP13077.1"/>
    </source>
</evidence>
<dbReference type="AlphaFoldDB" id="A0A0B7N6N7"/>
<organism evidence="1 2">
    <name type="scientific">Parasitella parasitica</name>
    <dbReference type="NCBI Taxonomy" id="35722"/>
    <lineage>
        <taxon>Eukaryota</taxon>
        <taxon>Fungi</taxon>
        <taxon>Fungi incertae sedis</taxon>
        <taxon>Mucoromycota</taxon>
        <taxon>Mucoromycotina</taxon>
        <taxon>Mucoromycetes</taxon>
        <taxon>Mucorales</taxon>
        <taxon>Mucorineae</taxon>
        <taxon>Mucoraceae</taxon>
        <taxon>Parasitella</taxon>
    </lineage>
</organism>
<proteinExistence type="predicted"/>
<keyword evidence="2" id="KW-1185">Reference proteome</keyword>
<protein>
    <submittedName>
        <fullName evidence="1">Uncharacterized protein</fullName>
    </submittedName>
</protein>
<evidence type="ECO:0000313" key="2">
    <source>
        <dbReference type="Proteomes" id="UP000054107"/>
    </source>
</evidence>